<keyword evidence="3" id="KW-1185">Reference proteome</keyword>
<comment type="caution">
    <text evidence="2">The sequence shown here is derived from an EMBL/GenBank/DDBJ whole genome shotgun (WGS) entry which is preliminary data.</text>
</comment>
<feature type="non-terminal residue" evidence="2">
    <location>
        <position position="1"/>
    </location>
</feature>
<evidence type="ECO:0000313" key="2">
    <source>
        <dbReference type="EMBL" id="GFS37201.1"/>
    </source>
</evidence>
<name>A0A8X6I9V5_9ARAC</name>
<evidence type="ECO:0000313" key="3">
    <source>
        <dbReference type="Proteomes" id="UP000886998"/>
    </source>
</evidence>
<reference evidence="2" key="1">
    <citation type="submission" date="2020-08" db="EMBL/GenBank/DDBJ databases">
        <title>Multicomponent nature underlies the extraordinary mechanical properties of spider dragline silk.</title>
        <authorList>
            <person name="Kono N."/>
            <person name="Nakamura H."/>
            <person name="Mori M."/>
            <person name="Yoshida Y."/>
            <person name="Ohtoshi R."/>
            <person name="Malay A.D."/>
            <person name="Moran D.A.P."/>
            <person name="Tomita M."/>
            <person name="Numata K."/>
            <person name="Arakawa K."/>
        </authorList>
    </citation>
    <scope>NUCLEOTIDE SEQUENCE</scope>
</reference>
<keyword evidence="1" id="KW-1133">Transmembrane helix</keyword>
<keyword evidence="1" id="KW-0472">Membrane</keyword>
<proteinExistence type="predicted"/>
<sequence>YYVPSGYDYDSPVDEKYTEVYPYPEKRKSSKYGPLVFALGLLPLGLLLACAYSCDNSCNRQKT</sequence>
<dbReference type="EMBL" id="BMAV01024935">
    <property type="protein sequence ID" value="GFS37201.1"/>
    <property type="molecule type" value="Genomic_DNA"/>
</dbReference>
<evidence type="ECO:0000256" key="1">
    <source>
        <dbReference type="SAM" id="Phobius"/>
    </source>
</evidence>
<gene>
    <name evidence="2" type="ORF">TNIN_163251</name>
</gene>
<organism evidence="2 3">
    <name type="scientific">Trichonephila inaurata madagascariensis</name>
    <dbReference type="NCBI Taxonomy" id="2747483"/>
    <lineage>
        <taxon>Eukaryota</taxon>
        <taxon>Metazoa</taxon>
        <taxon>Ecdysozoa</taxon>
        <taxon>Arthropoda</taxon>
        <taxon>Chelicerata</taxon>
        <taxon>Arachnida</taxon>
        <taxon>Araneae</taxon>
        <taxon>Araneomorphae</taxon>
        <taxon>Entelegynae</taxon>
        <taxon>Araneoidea</taxon>
        <taxon>Nephilidae</taxon>
        <taxon>Trichonephila</taxon>
        <taxon>Trichonephila inaurata</taxon>
    </lineage>
</organism>
<dbReference type="Proteomes" id="UP000886998">
    <property type="component" value="Unassembled WGS sequence"/>
</dbReference>
<accession>A0A8X6I9V5</accession>
<dbReference type="AlphaFoldDB" id="A0A8X6I9V5"/>
<keyword evidence="1" id="KW-0812">Transmembrane</keyword>
<protein>
    <submittedName>
        <fullName evidence="2">Uncharacterized protein</fullName>
    </submittedName>
</protein>
<feature type="transmembrane region" description="Helical" evidence="1">
    <location>
        <begin position="32"/>
        <end position="54"/>
    </location>
</feature>